<dbReference type="InterPro" id="IPR004854">
    <property type="entry name" value="Ufd1-like"/>
</dbReference>
<dbReference type="GO" id="GO:0034098">
    <property type="term" value="C:VCP-NPL4-UFD1 AAA ATPase complex"/>
    <property type="evidence" value="ECO:0007669"/>
    <property type="project" value="TreeGrafter"/>
</dbReference>
<dbReference type="Gene3D" id="2.40.40.50">
    <property type="entry name" value="Ubiquitin fusion degradation protein UFD1, N-terminal domain"/>
    <property type="match status" value="1"/>
</dbReference>
<keyword evidence="6" id="KW-1185">Reference proteome</keyword>
<dbReference type="Pfam" id="PF03152">
    <property type="entry name" value="UFD1_N1"/>
    <property type="match status" value="1"/>
</dbReference>
<dbReference type="GO" id="GO:0031593">
    <property type="term" value="F:polyubiquitin modification-dependent protein binding"/>
    <property type="evidence" value="ECO:0007669"/>
    <property type="project" value="TreeGrafter"/>
</dbReference>
<dbReference type="Gene3D" id="3.10.330.10">
    <property type="match status" value="1"/>
</dbReference>
<reference evidence="7" key="2">
    <citation type="submission" date="2025-08" db="UniProtKB">
        <authorList>
            <consortium name="RefSeq"/>
        </authorList>
    </citation>
    <scope>IDENTIFICATION</scope>
    <source>
        <tissue evidence="7">Leaf</tissue>
    </source>
</reference>
<reference evidence="6" key="1">
    <citation type="journal article" date="2015" name="Nat. Genet.">
        <title>The pineapple genome and the evolution of CAM photosynthesis.</title>
        <authorList>
            <person name="Ming R."/>
            <person name="VanBuren R."/>
            <person name="Wai C.M."/>
            <person name="Tang H."/>
            <person name="Schatz M.C."/>
            <person name="Bowers J.E."/>
            <person name="Lyons E."/>
            <person name="Wang M.L."/>
            <person name="Chen J."/>
            <person name="Biggers E."/>
            <person name="Zhang J."/>
            <person name="Huang L."/>
            <person name="Zhang L."/>
            <person name="Miao W."/>
            <person name="Zhang J."/>
            <person name="Ye Z."/>
            <person name="Miao C."/>
            <person name="Lin Z."/>
            <person name="Wang H."/>
            <person name="Zhou H."/>
            <person name="Yim W.C."/>
            <person name="Priest H.D."/>
            <person name="Zheng C."/>
            <person name="Woodhouse M."/>
            <person name="Edger P.P."/>
            <person name="Guyot R."/>
            <person name="Guo H.B."/>
            <person name="Guo H."/>
            <person name="Zheng G."/>
            <person name="Singh R."/>
            <person name="Sharma A."/>
            <person name="Min X."/>
            <person name="Zheng Y."/>
            <person name="Lee H."/>
            <person name="Gurtowski J."/>
            <person name="Sedlazeck F.J."/>
            <person name="Harkess A."/>
            <person name="McKain M.R."/>
            <person name="Liao Z."/>
            <person name="Fang J."/>
            <person name="Liu J."/>
            <person name="Zhang X."/>
            <person name="Zhang Q."/>
            <person name="Hu W."/>
            <person name="Qin Y."/>
            <person name="Wang K."/>
            <person name="Chen L.Y."/>
            <person name="Shirley N."/>
            <person name="Lin Y.R."/>
            <person name="Liu L.Y."/>
            <person name="Hernandez A.G."/>
            <person name="Wright C.L."/>
            <person name="Bulone V."/>
            <person name="Tuskan G.A."/>
            <person name="Heath K."/>
            <person name="Zee F."/>
            <person name="Moore P.H."/>
            <person name="Sunkar R."/>
            <person name="Leebens-Mack J.H."/>
            <person name="Mockler T."/>
            <person name="Bennetzen J.L."/>
            <person name="Freeling M."/>
            <person name="Sankoff D."/>
            <person name="Paterson A.H."/>
            <person name="Zhu X."/>
            <person name="Yang X."/>
            <person name="Smith J.A."/>
            <person name="Cushman J.C."/>
            <person name="Paull R.E."/>
            <person name="Yu Q."/>
        </authorList>
    </citation>
    <scope>NUCLEOTIDE SEQUENCE [LARGE SCALE GENOMIC DNA]</scope>
    <source>
        <strain evidence="6">cv. F153</strain>
    </source>
</reference>
<dbReference type="GO" id="GO:0036503">
    <property type="term" value="P:ERAD pathway"/>
    <property type="evidence" value="ECO:0007669"/>
    <property type="project" value="TreeGrafter"/>
</dbReference>
<feature type="domain" description="Ubiquitin fusion degradation protein UFD1 N-terminal subdomain 2" evidence="5">
    <location>
        <begin position="113"/>
        <end position="188"/>
    </location>
</feature>
<evidence type="ECO:0000313" key="6">
    <source>
        <dbReference type="Proteomes" id="UP000515123"/>
    </source>
</evidence>
<feature type="compositionally biased region" description="Basic and acidic residues" evidence="3">
    <location>
        <begin position="206"/>
        <end position="218"/>
    </location>
</feature>
<gene>
    <name evidence="7" type="primary">LOC109707047</name>
</gene>
<dbReference type="AlphaFoldDB" id="A0A6P5EJR6"/>
<dbReference type="Proteomes" id="UP000515123">
    <property type="component" value="Linkage group 3"/>
</dbReference>
<organism evidence="6 7">
    <name type="scientific">Ananas comosus</name>
    <name type="common">Pineapple</name>
    <name type="synonym">Ananas ananas</name>
    <dbReference type="NCBI Taxonomy" id="4615"/>
    <lineage>
        <taxon>Eukaryota</taxon>
        <taxon>Viridiplantae</taxon>
        <taxon>Streptophyta</taxon>
        <taxon>Embryophyta</taxon>
        <taxon>Tracheophyta</taxon>
        <taxon>Spermatophyta</taxon>
        <taxon>Magnoliopsida</taxon>
        <taxon>Liliopsida</taxon>
        <taxon>Poales</taxon>
        <taxon>Bromeliaceae</taxon>
        <taxon>Bromelioideae</taxon>
        <taxon>Ananas</taxon>
    </lineage>
</organism>
<dbReference type="GO" id="GO:0006511">
    <property type="term" value="P:ubiquitin-dependent protein catabolic process"/>
    <property type="evidence" value="ECO:0007669"/>
    <property type="project" value="InterPro"/>
</dbReference>
<feature type="domain" description="Ubiquitin fusion degradation protein UFD1 N-terminal subdomain 1" evidence="4">
    <location>
        <begin position="30"/>
        <end position="112"/>
    </location>
</feature>
<dbReference type="RefSeq" id="XP_020083697.1">
    <property type="nucleotide sequence ID" value="XM_020228108.1"/>
</dbReference>
<dbReference type="OrthoDB" id="422728at2759"/>
<accession>A0A6P5EJR6</accession>
<evidence type="ECO:0000259" key="5">
    <source>
        <dbReference type="Pfam" id="PF24842"/>
    </source>
</evidence>
<sequence>MKNFLKSPSSVLFILGTTLFPYFNKLSFFVQPHLEFGDKVIMPISALNRLASLDIDYPMLFEIHNDAADRVSHCGVLEFVAEEGMIYMPNWMMQNMLLQDGDIVHVQNTSLPKGTFVKLQPHTKDFLDISNPRAILERTLRNFSCLTTGDGIMVTYNNKSYYINILETKPASAVAIIETDCEVDFAPPLDYKEPEKPQQVSTTTSKAEDANAKAEAEPKFIPFTGSSKRLDGKPIKQQEPTMSSHITDHRIEANKKIKLEDTASTLLQSSSSGQKLGKLVFGSSSSPHAPKEIPKAPRKETKTESPQQEEPKFQPFTGKSFSFKD</sequence>
<dbReference type="InterPro" id="IPR055418">
    <property type="entry name" value="UFD1_N2"/>
</dbReference>
<evidence type="ECO:0000259" key="4">
    <source>
        <dbReference type="Pfam" id="PF03152"/>
    </source>
</evidence>
<evidence type="ECO:0000313" key="7">
    <source>
        <dbReference type="RefSeq" id="XP_020083697.1"/>
    </source>
</evidence>
<feature type="region of interest" description="Disordered" evidence="3">
    <location>
        <begin position="267"/>
        <end position="325"/>
    </location>
</feature>
<feature type="region of interest" description="Disordered" evidence="3">
    <location>
        <begin position="189"/>
        <end position="248"/>
    </location>
</feature>
<dbReference type="GeneID" id="109707047"/>
<feature type="compositionally biased region" description="Basic and acidic residues" evidence="3">
    <location>
        <begin position="289"/>
        <end position="303"/>
    </location>
</feature>
<evidence type="ECO:0000256" key="2">
    <source>
        <dbReference type="ARBA" id="ARBA00022786"/>
    </source>
</evidence>
<dbReference type="FunFam" id="3.10.330.10:FF:000002">
    <property type="entry name" value="ubiquitin fusion degradation protein 1 homolog"/>
    <property type="match status" value="1"/>
</dbReference>
<protein>
    <submittedName>
        <fullName evidence="7">Ubiquitin fusion degradation protein 1 homolog isoform X1</fullName>
    </submittedName>
</protein>
<comment type="similarity">
    <text evidence="1">Belongs to the UFD1 family.</text>
</comment>
<name>A0A6P5EJR6_ANACO</name>
<dbReference type="InterPro" id="IPR042299">
    <property type="entry name" value="Ufd1-like_Nn"/>
</dbReference>
<dbReference type="Pfam" id="PF24842">
    <property type="entry name" value="UFD1_N2"/>
    <property type="match status" value="1"/>
</dbReference>
<feature type="compositionally biased region" description="Low complexity" evidence="3">
    <location>
        <begin position="267"/>
        <end position="279"/>
    </location>
</feature>
<keyword evidence="2" id="KW-0833">Ubl conjugation pathway</keyword>
<proteinExistence type="inferred from homology"/>
<dbReference type="InterPro" id="IPR055417">
    <property type="entry name" value="UFD1_N1"/>
</dbReference>
<evidence type="ECO:0000256" key="1">
    <source>
        <dbReference type="ARBA" id="ARBA00006043"/>
    </source>
</evidence>
<evidence type="ECO:0000256" key="3">
    <source>
        <dbReference type="SAM" id="MobiDB-lite"/>
    </source>
</evidence>
<dbReference type="PANTHER" id="PTHR12555">
    <property type="entry name" value="UBIQUITIN FUSION DEGRADATON PROTEIN 1"/>
    <property type="match status" value="1"/>
</dbReference>
<dbReference type="PANTHER" id="PTHR12555:SF16">
    <property type="entry name" value="OS04G0577000 PROTEIN"/>
    <property type="match status" value="1"/>
</dbReference>